<feature type="domain" description="Metalloprotease TldD/E N-terminal" evidence="5">
    <location>
        <begin position="58"/>
        <end position="122"/>
    </location>
</feature>
<dbReference type="InterPro" id="IPR002510">
    <property type="entry name" value="Metalloprtase-TldD/E_N"/>
</dbReference>
<feature type="domain" description="Metalloprotease TldD/E C-terminal" evidence="6">
    <location>
        <begin position="287"/>
        <end position="534"/>
    </location>
</feature>
<comment type="caution">
    <text evidence="8">The sequence shown here is derived from an EMBL/GenBank/DDBJ whole genome shotgun (WGS) entry which is preliminary data.</text>
</comment>
<dbReference type="Proteomes" id="UP001595740">
    <property type="component" value="Unassembled WGS sequence"/>
</dbReference>
<dbReference type="PROSITE" id="PS51318">
    <property type="entry name" value="TAT"/>
    <property type="match status" value="1"/>
</dbReference>
<evidence type="ECO:0000256" key="3">
    <source>
        <dbReference type="ARBA" id="ARBA00022801"/>
    </source>
</evidence>
<keyword evidence="9" id="KW-1185">Reference proteome</keyword>
<dbReference type="Pfam" id="PF01523">
    <property type="entry name" value="PmbA_TldD_1st"/>
    <property type="match status" value="1"/>
</dbReference>
<evidence type="ECO:0000256" key="1">
    <source>
        <dbReference type="ARBA" id="ARBA00005836"/>
    </source>
</evidence>
<keyword evidence="2" id="KW-0645">Protease</keyword>
<dbReference type="InterPro" id="IPR051463">
    <property type="entry name" value="Peptidase_U62_metallo"/>
</dbReference>
<keyword evidence="4" id="KW-0482">Metalloprotease</keyword>
<accession>A0ABV7RR08</accession>
<evidence type="ECO:0000259" key="7">
    <source>
        <dbReference type="Pfam" id="PF19290"/>
    </source>
</evidence>
<comment type="similarity">
    <text evidence="1">Belongs to the peptidase U62 family.</text>
</comment>
<dbReference type="InterPro" id="IPR036059">
    <property type="entry name" value="TldD/PmbA_sf"/>
</dbReference>
<reference evidence="9" key="1">
    <citation type="journal article" date="2019" name="Int. J. Syst. Evol. Microbiol.">
        <title>The Global Catalogue of Microorganisms (GCM) 10K type strain sequencing project: providing services to taxonomists for standard genome sequencing and annotation.</title>
        <authorList>
            <consortium name="The Broad Institute Genomics Platform"/>
            <consortium name="The Broad Institute Genome Sequencing Center for Infectious Disease"/>
            <person name="Wu L."/>
            <person name="Ma J."/>
        </authorList>
    </citation>
    <scope>NUCLEOTIDE SEQUENCE [LARGE SCALE GENOMIC DNA]</scope>
    <source>
        <strain evidence="9">KCTC 42875</strain>
    </source>
</reference>
<dbReference type="Pfam" id="PF19290">
    <property type="entry name" value="PmbA_TldD_2nd"/>
    <property type="match status" value="1"/>
</dbReference>
<dbReference type="InterPro" id="IPR006311">
    <property type="entry name" value="TAT_signal"/>
</dbReference>
<evidence type="ECO:0000256" key="2">
    <source>
        <dbReference type="ARBA" id="ARBA00022670"/>
    </source>
</evidence>
<keyword evidence="3" id="KW-0378">Hydrolase</keyword>
<protein>
    <submittedName>
        <fullName evidence="8">TldD/PmbA family protein</fullName>
    </submittedName>
</protein>
<evidence type="ECO:0000259" key="5">
    <source>
        <dbReference type="Pfam" id="PF01523"/>
    </source>
</evidence>
<dbReference type="Gene3D" id="3.30.2290.10">
    <property type="entry name" value="PmbA/TldD superfamily"/>
    <property type="match status" value="1"/>
</dbReference>
<evidence type="ECO:0000259" key="6">
    <source>
        <dbReference type="Pfam" id="PF19289"/>
    </source>
</evidence>
<dbReference type="PANTHER" id="PTHR30624:SF10">
    <property type="entry name" value="CONSERVED PROTEIN"/>
    <property type="match status" value="1"/>
</dbReference>
<name>A0ABV7RR08_9GAMM</name>
<dbReference type="InterPro" id="IPR045569">
    <property type="entry name" value="Metalloprtase-TldD/E_C"/>
</dbReference>
<evidence type="ECO:0000256" key="4">
    <source>
        <dbReference type="ARBA" id="ARBA00023049"/>
    </source>
</evidence>
<proteinExistence type="inferred from homology"/>
<sequence>MQRRDFLSSTGLGLAAMLLPFGRSIAAEALLEPVDGARRRLLSDAALTAARGAGAQYCDVRIGRYLRQSVITREARVENIVNGESSGVGVRVLVDGAWGFAATNVATTDSVAAVTRQAAAIAKANSRHQTKRVELAPTRGVGEVRWATPIRKNAMAVPIKEKVDLLLGVNAAAMKAGADFFNSTLFLINEQKYFASTDGSYIDQDVHRIWLPTTATAIDKASGKFRTRNGLSAPMGMGYEYLDADPAGKFALPGGVTAYGRSYDVMEDAVASARDARAKLKAPSVKPGKYDLVIDPSNLFLTIHENVGHPLELDRVLGYEANYAGTSFATLDKREQGYRFGSDIVNFVADKTRPGSLGAVGYDDEGVKTRQWDLIRNGVLVDYQATRDEAHILGHSESHGCSYADSWSSVQFQRMANVSLMPGKTPLSVAEMIKDVEHGLYVHGRGSYSIDQQRYNAQFGGQLFYEIKQGKVTGLVEDAAYQIRTPEFWNACTAICDERDFRLYGSFFDGKGQPSQVSAVSHGASTARFDGINIINTARSI</sequence>
<dbReference type="Pfam" id="PF19289">
    <property type="entry name" value="PmbA_TldD_3rd"/>
    <property type="match status" value="1"/>
</dbReference>
<dbReference type="EMBL" id="JBHRXK010000006">
    <property type="protein sequence ID" value="MFC3551940.1"/>
    <property type="molecule type" value="Genomic_DNA"/>
</dbReference>
<dbReference type="RefSeq" id="WP_386759705.1">
    <property type="nucleotide sequence ID" value="NZ_JBHRXK010000006.1"/>
</dbReference>
<dbReference type="SUPFAM" id="SSF111283">
    <property type="entry name" value="Putative modulator of DNA gyrase, PmbA/TldD"/>
    <property type="match status" value="1"/>
</dbReference>
<organism evidence="8 9">
    <name type="scientific">Lysobacter cavernae</name>
    <dbReference type="NCBI Taxonomy" id="1685901"/>
    <lineage>
        <taxon>Bacteria</taxon>
        <taxon>Pseudomonadati</taxon>
        <taxon>Pseudomonadota</taxon>
        <taxon>Gammaproteobacteria</taxon>
        <taxon>Lysobacterales</taxon>
        <taxon>Lysobacteraceae</taxon>
        <taxon>Lysobacter</taxon>
    </lineage>
</organism>
<evidence type="ECO:0000313" key="9">
    <source>
        <dbReference type="Proteomes" id="UP001595740"/>
    </source>
</evidence>
<gene>
    <name evidence="8" type="ORF">ACFOLC_13095</name>
</gene>
<dbReference type="InterPro" id="IPR035068">
    <property type="entry name" value="TldD/PmbA_N"/>
</dbReference>
<feature type="domain" description="Metalloprotease TldD/E central" evidence="7">
    <location>
        <begin position="157"/>
        <end position="244"/>
    </location>
</feature>
<dbReference type="PANTHER" id="PTHR30624">
    <property type="entry name" value="UNCHARACTERIZED PROTEIN TLDD AND PMBA"/>
    <property type="match status" value="1"/>
</dbReference>
<evidence type="ECO:0000313" key="8">
    <source>
        <dbReference type="EMBL" id="MFC3551940.1"/>
    </source>
</evidence>
<dbReference type="InterPro" id="IPR045570">
    <property type="entry name" value="Metalloprtase-TldD/E_cen_dom"/>
</dbReference>